<dbReference type="InterPro" id="IPR013083">
    <property type="entry name" value="Znf_RING/FYVE/PHD"/>
</dbReference>
<evidence type="ECO:0000313" key="3">
    <source>
        <dbReference type="Proteomes" id="UP000294530"/>
    </source>
</evidence>
<dbReference type="Gene3D" id="3.30.40.10">
    <property type="entry name" value="Zinc/RING finger domain, C3HC4 (zinc finger)"/>
    <property type="match status" value="1"/>
</dbReference>
<dbReference type="SUPFAM" id="SSF57903">
    <property type="entry name" value="FYVE/PHD zinc finger"/>
    <property type="match status" value="1"/>
</dbReference>
<dbReference type="CDD" id="cd00065">
    <property type="entry name" value="FYVE_like_SF"/>
    <property type="match status" value="1"/>
</dbReference>
<organism evidence="2 3">
    <name type="scientific">Bremia lactucae</name>
    <name type="common">Lettuce downy mildew</name>
    <dbReference type="NCBI Taxonomy" id="4779"/>
    <lineage>
        <taxon>Eukaryota</taxon>
        <taxon>Sar</taxon>
        <taxon>Stramenopiles</taxon>
        <taxon>Oomycota</taxon>
        <taxon>Peronosporomycetes</taxon>
        <taxon>Peronosporales</taxon>
        <taxon>Peronosporaceae</taxon>
        <taxon>Bremia</taxon>
    </lineage>
</organism>
<evidence type="ECO:0008006" key="4">
    <source>
        <dbReference type="Google" id="ProtNLM"/>
    </source>
</evidence>
<gene>
    <name evidence="2" type="ORF">CCR75_008160</name>
</gene>
<reference evidence="2 3" key="1">
    <citation type="journal article" date="2021" name="Genome Biol.">
        <title>AFLAP: assembly-free linkage analysis pipeline using k-mers from genome sequencing data.</title>
        <authorList>
            <person name="Fletcher K."/>
            <person name="Zhang L."/>
            <person name="Gil J."/>
            <person name="Han R."/>
            <person name="Cavanaugh K."/>
            <person name="Michelmore R."/>
        </authorList>
    </citation>
    <scope>NUCLEOTIDE SEQUENCE [LARGE SCALE GENOMIC DNA]</scope>
    <source>
        <strain evidence="2 3">SF5</strain>
    </source>
</reference>
<name>A0A976FH54_BRELC</name>
<evidence type="ECO:0000256" key="1">
    <source>
        <dbReference type="SAM" id="MobiDB-lite"/>
    </source>
</evidence>
<feature type="compositionally biased region" description="Basic residues" evidence="1">
    <location>
        <begin position="69"/>
        <end position="81"/>
    </location>
</feature>
<dbReference type="PANTHER" id="PTHR13510">
    <property type="entry name" value="FYVE-FINGER-CONTAINING RAB5 EFFECTOR PROTEIN RABENOSYN-5-RELATED"/>
    <property type="match status" value="1"/>
</dbReference>
<dbReference type="KEGG" id="blac:94351885"/>
<dbReference type="Proteomes" id="UP000294530">
    <property type="component" value="Unassembled WGS sequence"/>
</dbReference>
<comment type="caution">
    <text evidence="2">The sequence shown here is derived from an EMBL/GenBank/DDBJ whole genome shotgun (WGS) entry which is preliminary data.</text>
</comment>
<dbReference type="EMBL" id="SHOA02000017">
    <property type="protein sequence ID" value="TDH66486.1"/>
    <property type="molecule type" value="Genomic_DNA"/>
</dbReference>
<dbReference type="GeneID" id="94351885"/>
<evidence type="ECO:0000313" key="2">
    <source>
        <dbReference type="EMBL" id="TDH66486.1"/>
    </source>
</evidence>
<feature type="compositionally biased region" description="Polar residues" evidence="1">
    <location>
        <begin position="83"/>
        <end position="98"/>
    </location>
</feature>
<dbReference type="InterPro" id="IPR052727">
    <property type="entry name" value="Rab4/Rab5_effector"/>
</dbReference>
<protein>
    <recommendedName>
        <fullName evidence="4">FYVE-type domain-containing protein</fullName>
    </recommendedName>
</protein>
<feature type="region of interest" description="Disordered" evidence="1">
    <location>
        <begin position="69"/>
        <end position="102"/>
    </location>
</feature>
<dbReference type="AlphaFoldDB" id="A0A976FH54"/>
<dbReference type="RefSeq" id="XP_067815985.1">
    <property type="nucleotide sequence ID" value="XM_067966214.1"/>
</dbReference>
<keyword evidence="3" id="KW-1185">Reference proteome</keyword>
<proteinExistence type="predicted"/>
<dbReference type="PANTHER" id="PTHR13510:SF44">
    <property type="entry name" value="RABENOSYN-5"/>
    <property type="match status" value="1"/>
</dbReference>
<dbReference type="InterPro" id="IPR011011">
    <property type="entry name" value="Znf_FYVE_PHD"/>
</dbReference>
<accession>A0A976FH54</accession>
<sequence length="328" mass="36946">MEQHTPVVYPPPPLTVSSADALVFENLADQLVAETLRTHDAFVSCNRFVDVTQWKIVRERHNMTAYRTRKHDSTRRFHRSRGSSDVTEAVATSPQRPSFYSDIDDHTTNADFSITDPSVNFYQAKEHEEEEEDEVFEPNVLEQTKPGRIPMVFCTGIVPGTVEDAALGFFADTEERSRRGFMDTRGYIAERLCTYIYCDKLTTIPQTVAEANTKKLAWLLSVQTRAREVKPFIVALNASDACPCCHQKLSKGLVKLLEGHCRCQLCGKSMCRKCSVKKALPIITGSLKQVTLMTMDFCLNCYLEALNLPAWRVAMNTTVASPTTNLFS</sequence>
<dbReference type="OrthoDB" id="114078at2759"/>